<dbReference type="EMBL" id="JACLIC010000039">
    <property type="protein sequence ID" value="MBY0205950.1"/>
    <property type="molecule type" value="Genomic_DNA"/>
</dbReference>
<dbReference type="PROSITE" id="PS51186">
    <property type="entry name" value="GNAT"/>
    <property type="match status" value="1"/>
</dbReference>
<gene>
    <name evidence="2" type="ORF">H7T88_22325</name>
</gene>
<feature type="domain" description="N-acetyltransferase" evidence="1">
    <location>
        <begin position="1"/>
        <end position="135"/>
    </location>
</feature>
<evidence type="ECO:0000259" key="1">
    <source>
        <dbReference type="PROSITE" id="PS51186"/>
    </source>
</evidence>
<dbReference type="InterPro" id="IPR016181">
    <property type="entry name" value="Acyl_CoA_acyltransferase"/>
</dbReference>
<protein>
    <submittedName>
        <fullName evidence="2">GNAT family N-acetyltransferase</fullName>
    </submittedName>
</protein>
<sequence length="142" mass="16700">MNITYASKADHAYIVEKDRHIHPTLVETKIKEKEIYILWEDEARIGWMRYGYFWDNTPFMNMIWIDEPFRGRGSGQRVVQYWENEMKKKGFDTVMTSTQSDESAQHFYRGIGYVDAGALLLDTQPLEIILMKKIEGVIVEGE</sequence>
<evidence type="ECO:0000313" key="3">
    <source>
        <dbReference type="Proteomes" id="UP000706031"/>
    </source>
</evidence>
<dbReference type="SUPFAM" id="SSF55729">
    <property type="entry name" value="Acyl-CoA N-acyltransferases (Nat)"/>
    <property type="match status" value="1"/>
</dbReference>
<dbReference type="Gene3D" id="3.40.630.30">
    <property type="match status" value="1"/>
</dbReference>
<dbReference type="Proteomes" id="UP000706031">
    <property type="component" value="Unassembled WGS sequence"/>
</dbReference>
<comment type="caution">
    <text evidence="2">The sequence shown here is derived from an EMBL/GenBank/DDBJ whole genome shotgun (WGS) entry which is preliminary data.</text>
</comment>
<proteinExistence type="predicted"/>
<evidence type="ECO:0000313" key="2">
    <source>
        <dbReference type="EMBL" id="MBY0205950.1"/>
    </source>
</evidence>
<dbReference type="Pfam" id="PF00583">
    <property type="entry name" value="Acetyltransf_1"/>
    <property type="match status" value="1"/>
</dbReference>
<dbReference type="InterPro" id="IPR000182">
    <property type="entry name" value="GNAT_dom"/>
</dbReference>
<organism evidence="2 3">
    <name type="scientific">Paenibacillus cucumis</name>
    <name type="common">ex Kampfer et al. 2016</name>
    <dbReference type="NCBI Taxonomy" id="1776858"/>
    <lineage>
        <taxon>Bacteria</taxon>
        <taxon>Bacillati</taxon>
        <taxon>Bacillota</taxon>
        <taxon>Bacilli</taxon>
        <taxon>Bacillales</taxon>
        <taxon>Paenibacillaceae</taxon>
        <taxon>Paenibacillus</taxon>
    </lineage>
</organism>
<name>A0ABS7KP89_9BACL</name>
<keyword evidence="3" id="KW-1185">Reference proteome</keyword>
<accession>A0ABS7KP89</accession>
<reference evidence="2 3" key="1">
    <citation type="submission" date="2020-08" db="EMBL/GenBank/DDBJ databases">
        <title>Fungal Genomes of the International Space Station.</title>
        <authorList>
            <person name="Seuylemezian A."/>
            <person name="Singh N.K."/>
            <person name="Wood J."/>
            <person name="Venkateswaran K."/>
        </authorList>
    </citation>
    <scope>NUCLEOTIDE SEQUENCE [LARGE SCALE GENOMIC DNA]</scope>
    <source>
        <strain evidence="2 3">S/N-304-OC-R4</strain>
    </source>
</reference>
<dbReference type="RefSeq" id="WP_154983433.1">
    <property type="nucleotide sequence ID" value="NZ_JACLIC010000039.1"/>
</dbReference>